<feature type="transmembrane region" description="Helical" evidence="2">
    <location>
        <begin position="239"/>
        <end position="258"/>
    </location>
</feature>
<organism evidence="3 4">
    <name type="scientific">Promicromonospora iranensis</name>
    <dbReference type="NCBI Taxonomy" id="1105144"/>
    <lineage>
        <taxon>Bacteria</taxon>
        <taxon>Bacillati</taxon>
        <taxon>Actinomycetota</taxon>
        <taxon>Actinomycetes</taxon>
        <taxon>Micrococcales</taxon>
        <taxon>Promicromonosporaceae</taxon>
        <taxon>Promicromonospora</taxon>
    </lineage>
</organism>
<reference evidence="3 4" key="1">
    <citation type="submission" date="2023-07" db="EMBL/GenBank/DDBJ databases">
        <title>Sequencing the genomes of 1000 actinobacteria strains.</title>
        <authorList>
            <person name="Klenk H.-P."/>
        </authorList>
    </citation>
    <scope>NUCLEOTIDE SEQUENCE [LARGE SCALE GENOMIC DNA]</scope>
    <source>
        <strain evidence="3 4">DSM 45554</strain>
    </source>
</reference>
<keyword evidence="2" id="KW-1133">Transmembrane helix</keyword>
<sequence>MSAARQGDWPLVDHDSDPVPADPSELDEVIAHYKKISEAMTEQAGLLKRIGDGDVRLLKGQSADALRKRARESAGALDKAAGRYADVHSALDGYRPALATARTATGEALADAENAQASLRGAQSMPDPVNSTRPDGAEPLTAAEKKESADREAAIDAAGAGLAGAKQKMAGALEALRAAAEAAAAKIRENWKVDGLHTTGWEAFKHRLNKFLKALVEILTYIGLALAVLAILIPGLNVIALIGIGVAVVSVVASVILAAQGEGSWLGVILGVLSLVGIGIAAKMANNLKGVQGLGLAKGGPAKLDRLKIDFAKNLRLLNISNKNMRLDASKIFSERLSKVSLEIKNIATFLDKTKVSPGWWHIFKNPKWVLKEDWSRLTKAWPKGDYRWDRLIGVSDIRDVSKIASNIGLFGPIFQIKPWMYVGPIAYGIGWFGRPFSMLNPSFLNPFDQRNTNTAWHDATYSGLTGENPV</sequence>
<protein>
    <submittedName>
        <fullName evidence="3">Uncharacterized protein</fullName>
    </submittedName>
</protein>
<gene>
    <name evidence="3" type="ORF">J2S48_004458</name>
</gene>
<evidence type="ECO:0000256" key="2">
    <source>
        <dbReference type="SAM" id="Phobius"/>
    </source>
</evidence>
<dbReference type="Proteomes" id="UP001183585">
    <property type="component" value="Unassembled WGS sequence"/>
</dbReference>
<dbReference type="EMBL" id="JAVDYE010000001">
    <property type="protein sequence ID" value="MDR7384943.1"/>
    <property type="molecule type" value="Genomic_DNA"/>
</dbReference>
<keyword evidence="4" id="KW-1185">Reference proteome</keyword>
<evidence type="ECO:0000313" key="4">
    <source>
        <dbReference type="Proteomes" id="UP001183585"/>
    </source>
</evidence>
<name>A0ABU2CUD8_9MICO</name>
<accession>A0ABU2CUD8</accession>
<comment type="caution">
    <text evidence="3">The sequence shown here is derived from an EMBL/GenBank/DDBJ whole genome shotgun (WGS) entry which is preliminary data.</text>
</comment>
<evidence type="ECO:0000256" key="1">
    <source>
        <dbReference type="SAM" id="MobiDB-lite"/>
    </source>
</evidence>
<feature type="transmembrane region" description="Helical" evidence="2">
    <location>
        <begin position="265"/>
        <end position="282"/>
    </location>
</feature>
<keyword evidence="2" id="KW-0472">Membrane</keyword>
<proteinExistence type="predicted"/>
<keyword evidence="2" id="KW-0812">Transmembrane</keyword>
<evidence type="ECO:0000313" key="3">
    <source>
        <dbReference type="EMBL" id="MDR7384943.1"/>
    </source>
</evidence>
<feature type="region of interest" description="Disordered" evidence="1">
    <location>
        <begin position="1"/>
        <end position="24"/>
    </location>
</feature>
<feature type="transmembrane region" description="Helical" evidence="2">
    <location>
        <begin position="214"/>
        <end position="233"/>
    </location>
</feature>
<feature type="region of interest" description="Disordered" evidence="1">
    <location>
        <begin position="119"/>
        <end position="148"/>
    </location>
</feature>
<dbReference type="RefSeq" id="WP_274993780.1">
    <property type="nucleotide sequence ID" value="NZ_JAJQQP010000005.1"/>
</dbReference>